<keyword evidence="10 11" id="KW-0998">Cell outer membrane</keyword>
<dbReference type="Pfam" id="PF00593">
    <property type="entry name" value="TonB_dep_Rec_b-barrel"/>
    <property type="match status" value="1"/>
</dbReference>
<sequence>MTSMLLSKRVRNIFCSVIAACSPTIYASNDTDLFSLDLTELMNVTVEARKVEEDLQNTPLSVSVMSREFLEQRALDNLVDAAYFIPNIDITTVGENSGCTHCAGITIRGVGQVDPIPTTDPSVGLYIDGVYHARSAGSIVNFLDIERIEVLRGPQGTLYGKNSIGGAINILTRKVSDQQQVRTQITAGEFNRFDASFLLNQPLNEQWAARVAVAKFTEDGFVKRLNGDLEGGQDELGVLAKLRYQPSKRLSIEFSLDRQLQNNGSAPSVLSKKNDDADLISLYNLVATGSPAIEPLPELHTFTDPFLSAATAENENRVSQTGYRGTIDWDINEQLHLKSITSYRTLDAIYGRDFDNNPVNIGFTHDEQTQRQLSQEFNLSGNQNNDFKWLLGLFTIDEHIDYNFRFVFLEGLYQGLETLPSPLDGSPLSAPTSIGGPNNPLNLALDLDNTFNNEVDNQSIALFAHSTYQFAPKWHVTTGARLTWERKKQQVITRLNVADVIAINRTDSAPDGAIEKSWRVFSPLLGLQYRPTKDFMYFINAARGFKSGGFNGVANSVVSARPFEPEYLTAIELGVRSEWFDSQLRLNGTAFLLEHRDMQLRGGESGENSGVEIFIDNVGNTRTKGVELEAEALLSKTVNLSFSVSYTDAKFTDVGNATEVTKASKLIKTPRWTTALSLRKVWPITNQHNLTTRLSWAYRSDIYNDVFNNEHAKQDALSLLNFYVSYPITQQLKASFFVTNLTDEYHVIGANDFTAAFGVAEYYLAPSRRFGLSLSYQF</sequence>
<comment type="subcellular location">
    <subcellularLocation>
        <location evidence="1 11">Cell outer membrane</location>
        <topology evidence="1 11">Multi-pass membrane protein</topology>
    </subcellularLocation>
</comment>
<dbReference type="PANTHER" id="PTHR32552">
    <property type="entry name" value="FERRICHROME IRON RECEPTOR-RELATED"/>
    <property type="match status" value="1"/>
</dbReference>
<comment type="caution">
    <text evidence="16">The sequence shown here is derived from an EMBL/GenBank/DDBJ whole genome shotgun (WGS) entry which is preliminary data.</text>
</comment>
<proteinExistence type="inferred from homology"/>
<keyword evidence="8 12" id="KW-0798">TonB box</keyword>
<organism evidence="16 17">
    <name type="scientific">Pseudoalteromonas amylolytica</name>
    <dbReference type="NCBI Taxonomy" id="1859457"/>
    <lineage>
        <taxon>Bacteria</taxon>
        <taxon>Pseudomonadati</taxon>
        <taxon>Pseudomonadota</taxon>
        <taxon>Gammaproteobacteria</taxon>
        <taxon>Alteromonadales</taxon>
        <taxon>Pseudoalteromonadaceae</taxon>
        <taxon>Pseudoalteromonas</taxon>
    </lineage>
</organism>
<evidence type="ECO:0000256" key="11">
    <source>
        <dbReference type="PROSITE-ProRule" id="PRU01360"/>
    </source>
</evidence>
<dbReference type="STRING" id="1859457.BET10_12860"/>
<evidence type="ECO:0000256" key="12">
    <source>
        <dbReference type="RuleBase" id="RU003357"/>
    </source>
</evidence>
<feature type="domain" description="TonB-dependent receptor-like beta-barrel" evidence="14">
    <location>
        <begin position="306"/>
        <end position="741"/>
    </location>
</feature>
<reference evidence="16 17" key="1">
    <citation type="submission" date="2016-09" db="EMBL/GenBank/DDBJ databases">
        <title>Pseudoalteromonas amylolytica sp. nov., isolated from the surface seawater.</title>
        <authorList>
            <person name="Wu Y.-H."/>
            <person name="Cheng H."/>
            <person name="Jin X.-B."/>
            <person name="Wang C.-S."/>
            <person name="Xu X.-W."/>
        </authorList>
    </citation>
    <scope>NUCLEOTIDE SEQUENCE [LARGE SCALE GENOMIC DNA]</scope>
    <source>
        <strain evidence="16 17">JW1</strain>
    </source>
</reference>
<dbReference type="EMBL" id="MKJU01000026">
    <property type="protein sequence ID" value="OHU90285.1"/>
    <property type="molecule type" value="Genomic_DNA"/>
</dbReference>
<keyword evidence="3 11" id="KW-1134">Transmembrane beta strand</keyword>
<keyword evidence="7" id="KW-0406">Ion transport</keyword>
<evidence type="ECO:0000256" key="5">
    <source>
        <dbReference type="ARBA" id="ARBA00022692"/>
    </source>
</evidence>
<evidence type="ECO:0000256" key="4">
    <source>
        <dbReference type="ARBA" id="ARBA00022496"/>
    </source>
</evidence>
<protein>
    <recommendedName>
        <fullName evidence="18">TonB-dependent receptor</fullName>
    </recommendedName>
</protein>
<keyword evidence="9 11" id="KW-0472">Membrane</keyword>
<dbReference type="CDD" id="cd01347">
    <property type="entry name" value="ligand_gated_channel"/>
    <property type="match status" value="1"/>
</dbReference>
<dbReference type="Proteomes" id="UP000179786">
    <property type="component" value="Unassembled WGS sequence"/>
</dbReference>
<feature type="signal peptide" evidence="13">
    <location>
        <begin position="1"/>
        <end position="27"/>
    </location>
</feature>
<evidence type="ECO:0000259" key="15">
    <source>
        <dbReference type="Pfam" id="PF07715"/>
    </source>
</evidence>
<dbReference type="Gene3D" id="2.40.170.20">
    <property type="entry name" value="TonB-dependent receptor, beta-barrel domain"/>
    <property type="match status" value="1"/>
</dbReference>
<keyword evidence="5 11" id="KW-0812">Transmembrane</keyword>
<keyword evidence="13" id="KW-0732">Signal</keyword>
<gene>
    <name evidence="16" type="ORF">BET10_12860</name>
</gene>
<dbReference type="GO" id="GO:0006826">
    <property type="term" value="P:iron ion transport"/>
    <property type="evidence" value="ECO:0007669"/>
    <property type="project" value="UniProtKB-KW"/>
</dbReference>
<dbReference type="InterPro" id="IPR012910">
    <property type="entry name" value="Plug_dom"/>
</dbReference>
<evidence type="ECO:0000256" key="13">
    <source>
        <dbReference type="SAM" id="SignalP"/>
    </source>
</evidence>
<evidence type="ECO:0000256" key="7">
    <source>
        <dbReference type="ARBA" id="ARBA00023065"/>
    </source>
</evidence>
<dbReference type="GO" id="GO:0009279">
    <property type="term" value="C:cell outer membrane"/>
    <property type="evidence" value="ECO:0007669"/>
    <property type="project" value="UniProtKB-SubCell"/>
</dbReference>
<evidence type="ECO:0000256" key="9">
    <source>
        <dbReference type="ARBA" id="ARBA00023136"/>
    </source>
</evidence>
<keyword evidence="4" id="KW-0410">Iron transport</keyword>
<evidence type="ECO:0000313" key="16">
    <source>
        <dbReference type="EMBL" id="OHU90285.1"/>
    </source>
</evidence>
<dbReference type="PANTHER" id="PTHR32552:SF81">
    <property type="entry name" value="TONB-DEPENDENT OUTER MEMBRANE RECEPTOR"/>
    <property type="match status" value="1"/>
</dbReference>
<keyword evidence="17" id="KW-1185">Reference proteome</keyword>
<comment type="similarity">
    <text evidence="11 12">Belongs to the TonB-dependent receptor family.</text>
</comment>
<feature type="chain" id="PRO_5012164543" description="TonB-dependent receptor" evidence="13">
    <location>
        <begin position="28"/>
        <end position="778"/>
    </location>
</feature>
<feature type="domain" description="TonB-dependent receptor plug" evidence="15">
    <location>
        <begin position="55"/>
        <end position="167"/>
    </location>
</feature>
<evidence type="ECO:0000256" key="10">
    <source>
        <dbReference type="ARBA" id="ARBA00023237"/>
    </source>
</evidence>
<keyword evidence="6" id="KW-0408">Iron</keyword>
<evidence type="ECO:0000256" key="8">
    <source>
        <dbReference type="ARBA" id="ARBA00023077"/>
    </source>
</evidence>
<dbReference type="Pfam" id="PF07715">
    <property type="entry name" value="Plug"/>
    <property type="match status" value="1"/>
</dbReference>
<evidence type="ECO:0000256" key="3">
    <source>
        <dbReference type="ARBA" id="ARBA00022452"/>
    </source>
</evidence>
<dbReference type="InterPro" id="IPR000531">
    <property type="entry name" value="Beta-barrel_TonB"/>
</dbReference>
<dbReference type="InterPro" id="IPR039426">
    <property type="entry name" value="TonB-dep_rcpt-like"/>
</dbReference>
<evidence type="ECO:0000256" key="2">
    <source>
        <dbReference type="ARBA" id="ARBA00022448"/>
    </source>
</evidence>
<evidence type="ECO:0000256" key="1">
    <source>
        <dbReference type="ARBA" id="ARBA00004571"/>
    </source>
</evidence>
<evidence type="ECO:0000256" key="6">
    <source>
        <dbReference type="ARBA" id="ARBA00023004"/>
    </source>
</evidence>
<dbReference type="AlphaFoldDB" id="A0A1S1MUN8"/>
<accession>A0A1S1MUN8</accession>
<evidence type="ECO:0000313" key="17">
    <source>
        <dbReference type="Proteomes" id="UP000179786"/>
    </source>
</evidence>
<evidence type="ECO:0008006" key="18">
    <source>
        <dbReference type="Google" id="ProtNLM"/>
    </source>
</evidence>
<dbReference type="InterPro" id="IPR036942">
    <property type="entry name" value="Beta-barrel_TonB_sf"/>
</dbReference>
<evidence type="ECO:0000259" key="14">
    <source>
        <dbReference type="Pfam" id="PF00593"/>
    </source>
</evidence>
<dbReference type="SUPFAM" id="SSF56935">
    <property type="entry name" value="Porins"/>
    <property type="match status" value="1"/>
</dbReference>
<keyword evidence="2 11" id="KW-0813">Transport</keyword>
<name>A0A1S1MUN8_9GAMM</name>
<dbReference type="PROSITE" id="PS52016">
    <property type="entry name" value="TONB_DEPENDENT_REC_3"/>
    <property type="match status" value="1"/>
</dbReference>